<accession>A0A2G6K9I4</accession>
<keyword evidence="2" id="KW-0472">Membrane</keyword>
<sequence>MRWDNSRTVNWSQLFKTWAIYAVVMAIAFVLIFRERSVVGITAGLIMSLPLYLLFGYVMAKLGYQPKTIKEIRADARTAAAAKEAAATTPQGRPAPAPTRRTNAANRPKAKRKKR</sequence>
<protein>
    <submittedName>
        <fullName evidence="3">Uncharacterized protein</fullName>
    </submittedName>
</protein>
<evidence type="ECO:0000313" key="4">
    <source>
        <dbReference type="Proteomes" id="UP000230914"/>
    </source>
</evidence>
<comment type="caution">
    <text evidence="3">The sequence shown here is derived from an EMBL/GenBank/DDBJ whole genome shotgun (WGS) entry which is preliminary data.</text>
</comment>
<feature type="transmembrane region" description="Helical" evidence="2">
    <location>
        <begin position="39"/>
        <end position="60"/>
    </location>
</feature>
<dbReference type="AlphaFoldDB" id="A0A2G6K9I4"/>
<dbReference type="Proteomes" id="UP000230914">
    <property type="component" value="Unassembled WGS sequence"/>
</dbReference>
<feature type="compositionally biased region" description="Low complexity" evidence="1">
    <location>
        <begin position="81"/>
        <end position="107"/>
    </location>
</feature>
<evidence type="ECO:0000256" key="2">
    <source>
        <dbReference type="SAM" id="Phobius"/>
    </source>
</evidence>
<keyword evidence="2" id="KW-0812">Transmembrane</keyword>
<keyword evidence="2" id="KW-1133">Transmembrane helix</keyword>
<name>A0A2G6K9I4_9ACTN</name>
<feature type="region of interest" description="Disordered" evidence="1">
    <location>
        <begin position="81"/>
        <end position="115"/>
    </location>
</feature>
<feature type="transmembrane region" description="Helical" evidence="2">
    <location>
        <begin position="12"/>
        <end position="33"/>
    </location>
</feature>
<proteinExistence type="predicted"/>
<organism evidence="3 4">
    <name type="scientific">Ilumatobacter coccineus</name>
    <dbReference type="NCBI Taxonomy" id="467094"/>
    <lineage>
        <taxon>Bacteria</taxon>
        <taxon>Bacillati</taxon>
        <taxon>Actinomycetota</taxon>
        <taxon>Acidimicrobiia</taxon>
        <taxon>Acidimicrobiales</taxon>
        <taxon>Ilumatobacteraceae</taxon>
        <taxon>Ilumatobacter</taxon>
    </lineage>
</organism>
<dbReference type="EMBL" id="PDSL01000050">
    <property type="protein sequence ID" value="PIE32366.1"/>
    <property type="molecule type" value="Genomic_DNA"/>
</dbReference>
<evidence type="ECO:0000313" key="3">
    <source>
        <dbReference type="EMBL" id="PIE32366.1"/>
    </source>
</evidence>
<reference evidence="3 4" key="1">
    <citation type="submission" date="2017-10" db="EMBL/GenBank/DDBJ databases">
        <title>Novel microbial diversity and functional potential in the marine mammal oral microbiome.</title>
        <authorList>
            <person name="Dudek N.K."/>
            <person name="Sun C.L."/>
            <person name="Burstein D."/>
            <person name="Kantor R.S."/>
            <person name="Aliaga Goltsman D.S."/>
            <person name="Bik E.M."/>
            <person name="Thomas B.C."/>
            <person name="Banfield J.F."/>
            <person name="Relman D.A."/>
        </authorList>
    </citation>
    <scope>NUCLEOTIDE SEQUENCE [LARGE SCALE GENOMIC DNA]</scope>
    <source>
        <strain evidence="3">DOLJORAL78_61_10</strain>
    </source>
</reference>
<gene>
    <name evidence="3" type="ORF">CSA55_03390</name>
</gene>
<evidence type="ECO:0000256" key="1">
    <source>
        <dbReference type="SAM" id="MobiDB-lite"/>
    </source>
</evidence>